<protein>
    <recommendedName>
        <fullName evidence="4">Gnk2-homologous domain-containing protein</fullName>
    </recommendedName>
</protein>
<feature type="chain" id="PRO_5042035102" description="Gnk2-homologous domain-containing protein" evidence="3">
    <location>
        <begin position="25"/>
        <end position="129"/>
    </location>
</feature>
<dbReference type="InterPro" id="IPR002902">
    <property type="entry name" value="GNK2"/>
</dbReference>
<comment type="caution">
    <text evidence="5">The sequence shown here is derived from an EMBL/GenBank/DDBJ whole genome shotgun (WGS) entry which is preliminary data.</text>
</comment>
<dbReference type="PANTHER" id="PTHR32099:SF105">
    <property type="entry name" value="CYSTEINE-RICH REPEAT SECRETORY PROTEIN 1"/>
    <property type="match status" value="1"/>
</dbReference>
<feature type="domain" description="Gnk2-homologous" evidence="4">
    <location>
        <begin position="25"/>
        <end position="127"/>
    </location>
</feature>
<evidence type="ECO:0000313" key="5">
    <source>
        <dbReference type="EMBL" id="KAK4258610.1"/>
    </source>
</evidence>
<evidence type="ECO:0000313" key="6">
    <source>
        <dbReference type="Proteomes" id="UP001293593"/>
    </source>
</evidence>
<dbReference type="Gene3D" id="3.30.430.20">
    <property type="entry name" value="Gnk2 domain, C-X8-C-X2-C motif"/>
    <property type="match status" value="1"/>
</dbReference>
<evidence type="ECO:0000256" key="3">
    <source>
        <dbReference type="SAM" id="SignalP"/>
    </source>
</evidence>
<evidence type="ECO:0000256" key="2">
    <source>
        <dbReference type="ARBA" id="ARBA00022737"/>
    </source>
</evidence>
<organism evidence="5 6">
    <name type="scientific">Acacia crassicarpa</name>
    <name type="common">northern wattle</name>
    <dbReference type="NCBI Taxonomy" id="499986"/>
    <lineage>
        <taxon>Eukaryota</taxon>
        <taxon>Viridiplantae</taxon>
        <taxon>Streptophyta</taxon>
        <taxon>Embryophyta</taxon>
        <taxon>Tracheophyta</taxon>
        <taxon>Spermatophyta</taxon>
        <taxon>Magnoliopsida</taxon>
        <taxon>eudicotyledons</taxon>
        <taxon>Gunneridae</taxon>
        <taxon>Pentapetalae</taxon>
        <taxon>rosids</taxon>
        <taxon>fabids</taxon>
        <taxon>Fabales</taxon>
        <taxon>Fabaceae</taxon>
        <taxon>Caesalpinioideae</taxon>
        <taxon>mimosoid clade</taxon>
        <taxon>Acacieae</taxon>
        <taxon>Acacia</taxon>
    </lineage>
</organism>
<feature type="signal peptide" evidence="3">
    <location>
        <begin position="1"/>
        <end position="24"/>
    </location>
</feature>
<name>A0AAE1MAP0_9FABA</name>
<sequence length="129" mass="14452">MVDSPKLFILLLCTISFLSGVSFADPLYQNCSTSSNYTKGSSFQNNLNNILTSLSSHASIFKSYNVSYGKNPDTVYTLFMCLDYVSNQTCQYFIATASQDILKLCPQAEEAIVWKEQLNLNFKQASLKL</sequence>
<dbReference type="PANTHER" id="PTHR32099">
    <property type="entry name" value="CYSTEINE-RICH REPEAT SECRETORY PROTEIN"/>
    <property type="match status" value="1"/>
</dbReference>
<dbReference type="Proteomes" id="UP001293593">
    <property type="component" value="Unassembled WGS sequence"/>
</dbReference>
<accession>A0AAE1MAP0</accession>
<keyword evidence="6" id="KW-1185">Reference proteome</keyword>
<dbReference type="Pfam" id="PF01657">
    <property type="entry name" value="Stress-antifung"/>
    <property type="match status" value="1"/>
</dbReference>
<dbReference type="AlphaFoldDB" id="A0AAE1MAP0"/>
<evidence type="ECO:0000259" key="4">
    <source>
        <dbReference type="PROSITE" id="PS51473"/>
    </source>
</evidence>
<keyword evidence="2" id="KW-0677">Repeat</keyword>
<dbReference type="InterPro" id="IPR038408">
    <property type="entry name" value="GNK2_sf"/>
</dbReference>
<dbReference type="PROSITE" id="PS51473">
    <property type="entry name" value="GNK2"/>
    <property type="match status" value="1"/>
</dbReference>
<dbReference type="EMBL" id="JAWXYG010000011">
    <property type="protein sequence ID" value="KAK4258610.1"/>
    <property type="molecule type" value="Genomic_DNA"/>
</dbReference>
<evidence type="ECO:0000256" key="1">
    <source>
        <dbReference type="ARBA" id="ARBA00022729"/>
    </source>
</evidence>
<dbReference type="CDD" id="cd23509">
    <property type="entry name" value="Gnk2-like"/>
    <property type="match status" value="1"/>
</dbReference>
<keyword evidence="1 3" id="KW-0732">Signal</keyword>
<reference evidence="5" key="1">
    <citation type="submission" date="2023-10" db="EMBL/GenBank/DDBJ databases">
        <title>Chromosome-level genome of the transformable northern wattle, Acacia crassicarpa.</title>
        <authorList>
            <person name="Massaro I."/>
            <person name="Sinha N.R."/>
            <person name="Poethig S."/>
            <person name="Leichty A.R."/>
        </authorList>
    </citation>
    <scope>NUCLEOTIDE SEQUENCE</scope>
    <source>
        <strain evidence="5">Acra3RX</strain>
        <tissue evidence="5">Leaf</tissue>
    </source>
</reference>
<proteinExistence type="predicted"/>
<gene>
    <name evidence="5" type="ORF">QN277_005042</name>
</gene>